<dbReference type="AlphaFoldDB" id="A0A0C2FR68"/>
<dbReference type="GO" id="GO:0022625">
    <property type="term" value="C:cytosolic large ribosomal subunit"/>
    <property type="evidence" value="ECO:0007669"/>
    <property type="project" value="TreeGrafter"/>
</dbReference>
<evidence type="ECO:0000313" key="7">
    <source>
        <dbReference type="EMBL" id="KIH49184.1"/>
    </source>
</evidence>
<keyword evidence="2 6" id="KW-0689">Ribosomal protein</keyword>
<dbReference type="GO" id="GO:0006412">
    <property type="term" value="P:translation"/>
    <property type="evidence" value="ECO:0007669"/>
    <property type="project" value="InterPro"/>
</dbReference>
<dbReference type="Proteomes" id="UP000054047">
    <property type="component" value="Unassembled WGS sequence"/>
</dbReference>
<dbReference type="InterPro" id="IPR038464">
    <property type="entry name" value="Ribosomal_eL38_sf"/>
</dbReference>
<dbReference type="InterPro" id="IPR002675">
    <property type="entry name" value="Ribosomal_eL38"/>
</dbReference>
<dbReference type="GO" id="GO:0003735">
    <property type="term" value="F:structural constituent of ribosome"/>
    <property type="evidence" value="ECO:0007669"/>
    <property type="project" value="InterPro"/>
</dbReference>
<evidence type="ECO:0000256" key="1">
    <source>
        <dbReference type="ARBA" id="ARBA00007803"/>
    </source>
</evidence>
<evidence type="ECO:0000256" key="5">
    <source>
        <dbReference type="ARBA" id="ARBA00035338"/>
    </source>
</evidence>
<dbReference type="PANTHER" id="PTHR10965:SF0">
    <property type="entry name" value="LARGE RIBOSOMAL SUBUNIT PROTEIN EL38"/>
    <property type="match status" value="1"/>
</dbReference>
<evidence type="ECO:0000256" key="4">
    <source>
        <dbReference type="ARBA" id="ARBA00035235"/>
    </source>
</evidence>
<accession>A0A0C2FR68</accession>
<name>A0A0C2FR68_9BILA</name>
<dbReference type="PANTHER" id="PTHR10965">
    <property type="entry name" value="60S RIBOSOMAL PROTEIN L38"/>
    <property type="match status" value="1"/>
</dbReference>
<evidence type="ECO:0000313" key="8">
    <source>
        <dbReference type="Proteomes" id="UP000054047"/>
    </source>
</evidence>
<dbReference type="EMBL" id="KN754649">
    <property type="protein sequence ID" value="KIH49184.1"/>
    <property type="molecule type" value="Genomic_DNA"/>
</dbReference>
<evidence type="ECO:0000256" key="3">
    <source>
        <dbReference type="ARBA" id="ARBA00023274"/>
    </source>
</evidence>
<reference evidence="7 8" key="1">
    <citation type="submission" date="2013-12" db="EMBL/GenBank/DDBJ databases">
        <title>Draft genome of the parsitic nematode Ancylostoma duodenale.</title>
        <authorList>
            <person name="Mitreva M."/>
        </authorList>
    </citation>
    <scope>NUCLEOTIDE SEQUENCE [LARGE SCALE GENOMIC DNA]</scope>
    <source>
        <strain evidence="7 8">Zhejiang</strain>
    </source>
</reference>
<feature type="non-terminal residue" evidence="7">
    <location>
        <position position="1"/>
    </location>
</feature>
<organism evidence="7 8">
    <name type="scientific">Ancylostoma duodenale</name>
    <dbReference type="NCBI Taxonomy" id="51022"/>
    <lineage>
        <taxon>Eukaryota</taxon>
        <taxon>Metazoa</taxon>
        <taxon>Ecdysozoa</taxon>
        <taxon>Nematoda</taxon>
        <taxon>Chromadorea</taxon>
        <taxon>Rhabditida</taxon>
        <taxon>Rhabditina</taxon>
        <taxon>Rhabditomorpha</taxon>
        <taxon>Strongyloidea</taxon>
        <taxon>Ancylostomatidae</taxon>
        <taxon>Ancylostomatinae</taxon>
        <taxon>Ancylostoma</taxon>
    </lineage>
</organism>
<evidence type="ECO:0000256" key="6">
    <source>
        <dbReference type="RuleBase" id="RU003445"/>
    </source>
</evidence>
<dbReference type="Gene3D" id="3.30.720.90">
    <property type="match status" value="1"/>
</dbReference>
<keyword evidence="3 6" id="KW-0687">Ribonucleoprotein</keyword>
<evidence type="ECO:0000256" key="2">
    <source>
        <dbReference type="ARBA" id="ARBA00022980"/>
    </source>
</evidence>
<gene>
    <name evidence="7" type="ORF">ANCDUO_20742</name>
</gene>
<sequence length="70" mass="8220">TPKQVTDCEFKDFLVLPRRKDAMIAEIKKNSFNVKLKTRCGKYLFTLVVNDKGKDEKLKQFRPQVSRSSR</sequence>
<keyword evidence="8" id="KW-1185">Reference proteome</keyword>
<dbReference type="OrthoDB" id="10250488at2759"/>
<proteinExistence type="inferred from homology"/>
<dbReference type="GO" id="GO:0022618">
    <property type="term" value="P:protein-RNA complex assembly"/>
    <property type="evidence" value="ECO:0007669"/>
    <property type="project" value="TreeGrafter"/>
</dbReference>
<dbReference type="Pfam" id="PF01781">
    <property type="entry name" value="Ribosomal_L38e"/>
    <property type="match status" value="1"/>
</dbReference>
<comment type="similarity">
    <text evidence="1 6">Belongs to the eukaryotic ribosomal protein eL38 family.</text>
</comment>
<protein>
    <recommendedName>
        <fullName evidence="4">Large ribosomal subunit protein eL38</fullName>
    </recommendedName>
    <alternativeName>
        <fullName evidence="5">60S ribosomal protein L38</fullName>
    </alternativeName>
</protein>